<gene>
    <name evidence="3" type="ORF">BGZ99_006808</name>
</gene>
<evidence type="ECO:0000313" key="3">
    <source>
        <dbReference type="EMBL" id="KAG0316588.1"/>
    </source>
</evidence>
<keyword evidence="2" id="KW-0472">Membrane</keyword>
<dbReference type="EMBL" id="JAAAIP010000470">
    <property type="protein sequence ID" value="KAG0316588.1"/>
    <property type="molecule type" value="Genomic_DNA"/>
</dbReference>
<reference evidence="3" key="1">
    <citation type="journal article" date="2020" name="Fungal Divers.">
        <title>Resolving the Mortierellaceae phylogeny through synthesis of multi-gene phylogenetics and phylogenomics.</title>
        <authorList>
            <person name="Vandepol N."/>
            <person name="Liber J."/>
            <person name="Desiro A."/>
            <person name="Na H."/>
            <person name="Kennedy M."/>
            <person name="Barry K."/>
            <person name="Grigoriev I.V."/>
            <person name="Miller A.N."/>
            <person name="O'Donnell K."/>
            <person name="Stajich J.E."/>
            <person name="Bonito G."/>
        </authorList>
    </citation>
    <scope>NUCLEOTIDE SEQUENCE</scope>
    <source>
        <strain evidence="3">REB-010B</strain>
    </source>
</reference>
<dbReference type="AlphaFoldDB" id="A0A9P6URL9"/>
<sequence length="69" mass="7989">GPIAAAYYIGIAIGVFVIYFILLFLHKLRNKSLARYSQVDGDMDLEHSDYRNRRNEKEEADEGNRLENV</sequence>
<feature type="transmembrane region" description="Helical" evidence="2">
    <location>
        <begin position="6"/>
        <end position="25"/>
    </location>
</feature>
<proteinExistence type="predicted"/>
<evidence type="ECO:0000256" key="2">
    <source>
        <dbReference type="SAM" id="Phobius"/>
    </source>
</evidence>
<protein>
    <submittedName>
        <fullName evidence="3">Uncharacterized protein</fullName>
    </submittedName>
</protein>
<organism evidence="3 4">
    <name type="scientific">Dissophora globulifera</name>
    <dbReference type="NCBI Taxonomy" id="979702"/>
    <lineage>
        <taxon>Eukaryota</taxon>
        <taxon>Fungi</taxon>
        <taxon>Fungi incertae sedis</taxon>
        <taxon>Mucoromycota</taxon>
        <taxon>Mortierellomycotina</taxon>
        <taxon>Mortierellomycetes</taxon>
        <taxon>Mortierellales</taxon>
        <taxon>Mortierellaceae</taxon>
        <taxon>Dissophora</taxon>
    </lineage>
</organism>
<name>A0A9P6URL9_9FUNG</name>
<feature type="non-terminal residue" evidence="3">
    <location>
        <position position="1"/>
    </location>
</feature>
<feature type="region of interest" description="Disordered" evidence="1">
    <location>
        <begin position="47"/>
        <end position="69"/>
    </location>
</feature>
<accession>A0A9P6URL9</accession>
<evidence type="ECO:0000313" key="4">
    <source>
        <dbReference type="Proteomes" id="UP000738325"/>
    </source>
</evidence>
<keyword evidence="2" id="KW-0812">Transmembrane</keyword>
<keyword evidence="4" id="KW-1185">Reference proteome</keyword>
<dbReference type="Proteomes" id="UP000738325">
    <property type="component" value="Unassembled WGS sequence"/>
</dbReference>
<keyword evidence="2" id="KW-1133">Transmembrane helix</keyword>
<comment type="caution">
    <text evidence="3">The sequence shown here is derived from an EMBL/GenBank/DDBJ whole genome shotgun (WGS) entry which is preliminary data.</text>
</comment>
<evidence type="ECO:0000256" key="1">
    <source>
        <dbReference type="SAM" id="MobiDB-lite"/>
    </source>
</evidence>